<gene>
    <name evidence="1" type="ORF">JOC95_001899</name>
</gene>
<evidence type="ECO:0000313" key="2">
    <source>
        <dbReference type="Proteomes" id="UP000737402"/>
    </source>
</evidence>
<keyword evidence="2" id="KW-1185">Reference proteome</keyword>
<name>A0ABS2NZH3_9BACI</name>
<sequence>MSIWSRVASEWCIKNKIDREKINTTIEYQLDKVHSVIKESKGVPSAMDAINSDDDDDDDDFW</sequence>
<comment type="caution">
    <text evidence="1">The sequence shown here is derived from an EMBL/GenBank/DDBJ whole genome shotgun (WGS) entry which is preliminary data.</text>
</comment>
<reference evidence="1 2" key="1">
    <citation type="submission" date="2021-01" db="EMBL/GenBank/DDBJ databases">
        <title>Genomic Encyclopedia of Type Strains, Phase IV (KMG-IV): sequencing the most valuable type-strain genomes for metagenomic binning, comparative biology and taxonomic classification.</title>
        <authorList>
            <person name="Goeker M."/>
        </authorList>
    </citation>
    <scope>NUCLEOTIDE SEQUENCE [LARGE SCALE GENOMIC DNA]</scope>
    <source>
        <strain evidence="1 2">DSM 25879</strain>
    </source>
</reference>
<organism evidence="1 2">
    <name type="scientific">Sutcliffiella tianshenii</name>
    <dbReference type="NCBI Taxonomy" id="1463404"/>
    <lineage>
        <taxon>Bacteria</taxon>
        <taxon>Bacillati</taxon>
        <taxon>Bacillota</taxon>
        <taxon>Bacilli</taxon>
        <taxon>Bacillales</taxon>
        <taxon>Bacillaceae</taxon>
        <taxon>Sutcliffiella</taxon>
    </lineage>
</organism>
<protein>
    <submittedName>
        <fullName evidence="1">Uncharacterized protein</fullName>
    </submittedName>
</protein>
<proteinExistence type="predicted"/>
<evidence type="ECO:0000313" key="1">
    <source>
        <dbReference type="EMBL" id="MBM7620047.1"/>
    </source>
</evidence>
<accession>A0ABS2NZH3</accession>
<dbReference type="Proteomes" id="UP000737402">
    <property type="component" value="Unassembled WGS sequence"/>
</dbReference>
<dbReference type="RefSeq" id="WP_204415394.1">
    <property type="nucleotide sequence ID" value="NZ_JAFBED010000003.1"/>
</dbReference>
<dbReference type="EMBL" id="JAFBED010000003">
    <property type="protein sequence ID" value="MBM7620047.1"/>
    <property type="molecule type" value="Genomic_DNA"/>
</dbReference>